<organism evidence="1">
    <name type="scientific">Schistocephalus solidus</name>
    <name type="common">Tapeworm</name>
    <dbReference type="NCBI Taxonomy" id="70667"/>
    <lineage>
        <taxon>Eukaryota</taxon>
        <taxon>Metazoa</taxon>
        <taxon>Spiralia</taxon>
        <taxon>Lophotrochozoa</taxon>
        <taxon>Platyhelminthes</taxon>
        <taxon>Cestoda</taxon>
        <taxon>Eucestoda</taxon>
        <taxon>Diphyllobothriidea</taxon>
        <taxon>Diphyllobothriidae</taxon>
        <taxon>Schistocephalus</taxon>
    </lineage>
</organism>
<dbReference type="AlphaFoldDB" id="A0A183SC33"/>
<protein>
    <submittedName>
        <fullName evidence="1">EP400 protein</fullName>
    </submittedName>
</protein>
<sequence>LTVVLEKPGVKVSKPVLIPAKVPQKEVPKEPSKSAQKEVPKVNCISTFPDKQLLQHVLEQQTAVPYLEHAYMHTYTHDSSTVDFDDVHRMLHGRVGQGR</sequence>
<dbReference type="WBParaSite" id="SSLN_0000184801-mRNA-1">
    <property type="protein sequence ID" value="SSLN_0000184801-mRNA-1"/>
    <property type="gene ID" value="SSLN_0000184801"/>
</dbReference>
<name>A0A183SC33_SCHSO</name>
<proteinExistence type="predicted"/>
<reference evidence="1" key="1">
    <citation type="submission" date="2016-06" db="UniProtKB">
        <authorList>
            <consortium name="WormBaseParasite"/>
        </authorList>
    </citation>
    <scope>IDENTIFICATION</scope>
</reference>
<accession>A0A183SC33</accession>
<evidence type="ECO:0000313" key="1">
    <source>
        <dbReference type="WBParaSite" id="SSLN_0000184801-mRNA-1"/>
    </source>
</evidence>